<accession>A0AAD5S8K2</accession>
<organism evidence="1 2">
    <name type="scientific">Rhizophlyctis rosea</name>
    <dbReference type="NCBI Taxonomy" id="64517"/>
    <lineage>
        <taxon>Eukaryota</taxon>
        <taxon>Fungi</taxon>
        <taxon>Fungi incertae sedis</taxon>
        <taxon>Chytridiomycota</taxon>
        <taxon>Chytridiomycota incertae sedis</taxon>
        <taxon>Chytridiomycetes</taxon>
        <taxon>Rhizophlyctidales</taxon>
        <taxon>Rhizophlyctidaceae</taxon>
        <taxon>Rhizophlyctis</taxon>
    </lineage>
</organism>
<dbReference type="Proteomes" id="UP001212841">
    <property type="component" value="Unassembled WGS sequence"/>
</dbReference>
<gene>
    <name evidence="1" type="ORF">HK097_010992</name>
</gene>
<evidence type="ECO:0000313" key="2">
    <source>
        <dbReference type="Proteomes" id="UP001212841"/>
    </source>
</evidence>
<keyword evidence="2" id="KW-1185">Reference proteome</keyword>
<name>A0AAD5S8K2_9FUNG</name>
<dbReference type="AlphaFoldDB" id="A0AAD5S8K2"/>
<dbReference type="EMBL" id="JADGJD010000868">
    <property type="protein sequence ID" value="KAJ3047974.1"/>
    <property type="molecule type" value="Genomic_DNA"/>
</dbReference>
<comment type="caution">
    <text evidence="1">The sequence shown here is derived from an EMBL/GenBank/DDBJ whole genome shotgun (WGS) entry which is preliminary data.</text>
</comment>
<protein>
    <submittedName>
        <fullName evidence="1">Uncharacterized protein</fullName>
    </submittedName>
</protein>
<proteinExistence type="predicted"/>
<evidence type="ECO:0000313" key="1">
    <source>
        <dbReference type="EMBL" id="KAJ3047974.1"/>
    </source>
</evidence>
<sequence>MASDQEDNRFEGVPNEILKRIFVDFPGDGIIEDLDTELFLTLLLTNKRIKKAASPKRKTLAQLTISHSPTPINTSNASLINNCLPTFLKNPKVVAVNVNHDKDEEVIDRVDSWKYAVLLPEGLYDDDDDGDECGRPVLMLGLSVNKTS</sequence>
<reference evidence="1" key="1">
    <citation type="submission" date="2020-05" db="EMBL/GenBank/DDBJ databases">
        <title>Phylogenomic resolution of chytrid fungi.</title>
        <authorList>
            <person name="Stajich J.E."/>
            <person name="Amses K."/>
            <person name="Simmons R."/>
            <person name="Seto K."/>
            <person name="Myers J."/>
            <person name="Bonds A."/>
            <person name="Quandt C.A."/>
            <person name="Barry K."/>
            <person name="Liu P."/>
            <person name="Grigoriev I."/>
            <person name="Longcore J.E."/>
            <person name="James T.Y."/>
        </authorList>
    </citation>
    <scope>NUCLEOTIDE SEQUENCE</scope>
    <source>
        <strain evidence="1">JEL0318</strain>
    </source>
</reference>